<dbReference type="Proteomes" id="UP001208888">
    <property type="component" value="Unassembled WGS sequence"/>
</dbReference>
<evidence type="ECO:0000313" key="2">
    <source>
        <dbReference type="Proteomes" id="UP001208888"/>
    </source>
</evidence>
<protein>
    <submittedName>
        <fullName evidence="1">Uncharacterized protein</fullName>
    </submittedName>
</protein>
<sequence>MDKKEITDDDIKEVVVRLGETASQLLIERGVYDHFTEFPGWNIVIDIFRKYFELDFAEKALFIINNFDLSGHYTETNGGVEHWIVEELFDNNFENNLEDMLVRRRVKEEKTKVSSILSPDDGEHDNFKKRL</sequence>
<evidence type="ECO:0000313" key="1">
    <source>
        <dbReference type="EMBL" id="MCW0342714.1"/>
    </source>
</evidence>
<dbReference type="AlphaFoldDB" id="A0AAJ1CW70"/>
<proteinExistence type="predicted"/>
<dbReference type="RefSeq" id="WP_105078795.1">
    <property type="nucleotide sequence ID" value="NZ_JABDZO010000004.1"/>
</dbReference>
<reference evidence="1" key="1">
    <citation type="submission" date="2022-06" db="EMBL/GenBank/DDBJ databases">
        <title>Dynamics of rice microbiomes reveals core vertical transmitted seed endophytes.</title>
        <authorList>
            <person name="Liao K."/>
            <person name="Zhang X."/>
        </authorList>
    </citation>
    <scope>NUCLEOTIDE SEQUENCE</scope>
    <source>
        <strain evidence="1">JT1-17</strain>
    </source>
</reference>
<name>A0AAJ1CW70_PANAN</name>
<accession>A0AAJ1CW70</accession>
<dbReference type="EMBL" id="JANFVX010000002">
    <property type="protein sequence ID" value="MCW0342714.1"/>
    <property type="molecule type" value="Genomic_DNA"/>
</dbReference>
<gene>
    <name evidence="1" type="ORF">NB703_000807</name>
</gene>
<organism evidence="1 2">
    <name type="scientific">Pantoea ananas</name>
    <name type="common">Erwinia uredovora</name>
    <dbReference type="NCBI Taxonomy" id="553"/>
    <lineage>
        <taxon>Bacteria</taxon>
        <taxon>Pseudomonadati</taxon>
        <taxon>Pseudomonadota</taxon>
        <taxon>Gammaproteobacteria</taxon>
        <taxon>Enterobacterales</taxon>
        <taxon>Erwiniaceae</taxon>
        <taxon>Pantoea</taxon>
    </lineage>
</organism>
<comment type="caution">
    <text evidence="1">The sequence shown here is derived from an EMBL/GenBank/DDBJ whole genome shotgun (WGS) entry which is preliminary data.</text>
</comment>